<feature type="domain" description="RNase H type-1" evidence="1">
    <location>
        <begin position="997"/>
        <end position="1119"/>
    </location>
</feature>
<dbReference type="InterPro" id="IPR044730">
    <property type="entry name" value="RNase_H-like_dom_plant"/>
</dbReference>
<proteinExistence type="predicted"/>
<evidence type="ECO:0000313" key="5">
    <source>
        <dbReference type="Proteomes" id="UP000596661"/>
    </source>
</evidence>
<feature type="domain" description="Zinc knuckle CX2CX4HX4C" evidence="3">
    <location>
        <begin position="153"/>
        <end position="195"/>
    </location>
</feature>
<dbReference type="EMBL" id="UZAU01000769">
    <property type="status" value="NOT_ANNOTATED_CDS"/>
    <property type="molecule type" value="Genomic_DNA"/>
</dbReference>
<evidence type="ECO:0000259" key="3">
    <source>
        <dbReference type="Pfam" id="PF14392"/>
    </source>
</evidence>
<dbReference type="Pfam" id="PF13966">
    <property type="entry name" value="zf-RVT"/>
    <property type="match status" value="1"/>
</dbReference>
<dbReference type="GO" id="GO:0004523">
    <property type="term" value="F:RNA-DNA hybrid ribonuclease activity"/>
    <property type="evidence" value="ECO:0007669"/>
    <property type="project" value="InterPro"/>
</dbReference>
<dbReference type="Gramene" id="evm.model.09.1444">
    <property type="protein sequence ID" value="cds.evm.model.09.1444"/>
    <property type="gene ID" value="evm.TU.09.1444"/>
</dbReference>
<dbReference type="GO" id="GO:0003676">
    <property type="term" value="F:nucleic acid binding"/>
    <property type="evidence" value="ECO:0007669"/>
    <property type="project" value="InterPro"/>
</dbReference>
<dbReference type="EnsemblPlants" id="evm.model.09.1444">
    <property type="protein sequence ID" value="cds.evm.model.09.1444"/>
    <property type="gene ID" value="evm.TU.09.1444"/>
</dbReference>
<dbReference type="AlphaFoldDB" id="A0A803QEG5"/>
<dbReference type="Gene3D" id="3.30.420.10">
    <property type="entry name" value="Ribonuclease H-like superfamily/Ribonuclease H"/>
    <property type="match status" value="1"/>
</dbReference>
<protein>
    <recommendedName>
        <fullName evidence="6">Reverse transcriptase</fullName>
    </recommendedName>
</protein>
<evidence type="ECO:0000259" key="2">
    <source>
        <dbReference type="Pfam" id="PF13966"/>
    </source>
</evidence>
<feature type="domain" description="Reverse transcriptase zinc-binding" evidence="2">
    <location>
        <begin position="801"/>
        <end position="891"/>
    </location>
</feature>
<dbReference type="Proteomes" id="UP000596661">
    <property type="component" value="Chromosome 9"/>
</dbReference>
<sequence>MEDDYGDVRMEEAPMGRLVFDDEDPELSEFDDRWCLVGRFLTKRDIDFQAMQNKMFYHEVDIERVIERSPWTFDRAPLIFVRVKHGENPRLLVLEKLDLWVQIHDMTSKFMFEKVIKDVGNYIGSFVKSDPNNFQGVWRNYFRIRVSVLVDLPLHRNMKLEMRSGASCIVNFKYEDLPTFCFICRILGHSERFCDRLFDTPMHLIEKPYNLDLKAHPRRRHHNIGAQWLRTSPVANYGDHGINIPDFRDFSAGVLGGHNVQGISGGNGSDLERLKGALNVPSIYRDSFQLADSKKRKTTLLEGPLGSIGSASKESISIGPNEIENNVVVNNERNQFNVLGTGDVALGSKGDALPLMASLLGGSRGYTGNVTGAEDNIHGSFLESLQEGVILSNLEYSSSDHSPIYLEPIIRSNHIPYHQFRFENAWLKEPMCIQIVKDSWEAHGEESVMGKINLCATNLSRWGKDLTGNFKRRIQQCKNELSVLKNKRDAQSCVSSAKYTIVHGPHEMCLLLPSRGIHQGDPLSPYLFILCAEGLSVVLRKYEHSGWIHGCKAANGALRVSHMLFADDSYLYCKATVTEAVHIPNLFHSFELASGQQVNLAKSSIFFSTNTDSMMKQQLCTLLQMQEAAEGSFYLGLPSAMSRNNLDISNDIERAMTKFWWRSSKSDGKGIHWMSWDKLCKHKRGGGMGFRDLRDFNLALLGKQGWRLLTRPSSLVSRIFKARYYVDGNFLNAQLGSNPSFIWRSIVEAQDLVRWEAVGWDLEIIADLFEARDQSLIRGIPLSDTAASDHLFWSFENSCEYSVKSAYNSLQKQKSNWFDEEIAAFWSKLWKLKLPSKVSNLLWRACTQCLRTLVQLKTKRVDVNLLCPICLEEDESVLHYLVTCRVVKLCWNRVGIGTMVTPGSGFLDWCWGVFQHATSDQLCLMATVCWAVWGARNDLVWNGKAVIPDNIIEFAKKYLDKWKNARQSDSDTSYSPFQAGDGNEHWCPPHSDCIKINVDATLFERNQSYGFGLVARDSNSLLIEGRTALVYGVVEPVLAEVLGIKEALSWIKEAQWQNVTLESDCLWAVQGIRSSLDMFSTFGLIVKDCKSLLASLTNVSISFVKRSTNLVAHNFAKAAILFPDRRFSLEHVPTDLLPCELANGLGKAIVCWRICVIGVWAGWWIWCGLSGADLAMEGLRVWGTLVHSLLYEQLFIGFAYSFHVNYSGKSGGLILIRNDDWDVEVKSFTKGHIDALVKCPDMDLWQFTRFYGHHLKAHLQGESWRLLSKLKDMLALP</sequence>
<dbReference type="InterPro" id="IPR025836">
    <property type="entry name" value="Zn_knuckle_CX2CX4HX4C"/>
</dbReference>
<evidence type="ECO:0000259" key="1">
    <source>
        <dbReference type="Pfam" id="PF13456"/>
    </source>
</evidence>
<dbReference type="InterPro" id="IPR012337">
    <property type="entry name" value="RNaseH-like_sf"/>
</dbReference>
<dbReference type="CDD" id="cd06222">
    <property type="entry name" value="RNase_H_like"/>
    <property type="match status" value="1"/>
</dbReference>
<dbReference type="Pfam" id="PF13456">
    <property type="entry name" value="RVT_3"/>
    <property type="match status" value="1"/>
</dbReference>
<dbReference type="PANTHER" id="PTHR33116:SF86">
    <property type="entry name" value="REVERSE TRANSCRIPTASE DOMAIN-CONTAINING PROTEIN"/>
    <property type="match status" value="1"/>
</dbReference>
<dbReference type="InterPro" id="IPR026960">
    <property type="entry name" value="RVT-Znf"/>
</dbReference>
<reference evidence="4" key="1">
    <citation type="submission" date="2018-11" db="EMBL/GenBank/DDBJ databases">
        <authorList>
            <person name="Grassa J C."/>
        </authorList>
    </citation>
    <scope>NUCLEOTIDE SEQUENCE [LARGE SCALE GENOMIC DNA]</scope>
</reference>
<dbReference type="SUPFAM" id="SSF53098">
    <property type="entry name" value="Ribonuclease H-like"/>
    <property type="match status" value="1"/>
</dbReference>
<organism evidence="4 5">
    <name type="scientific">Cannabis sativa</name>
    <name type="common">Hemp</name>
    <name type="synonym">Marijuana</name>
    <dbReference type="NCBI Taxonomy" id="3483"/>
    <lineage>
        <taxon>Eukaryota</taxon>
        <taxon>Viridiplantae</taxon>
        <taxon>Streptophyta</taxon>
        <taxon>Embryophyta</taxon>
        <taxon>Tracheophyta</taxon>
        <taxon>Spermatophyta</taxon>
        <taxon>Magnoliopsida</taxon>
        <taxon>eudicotyledons</taxon>
        <taxon>Gunneridae</taxon>
        <taxon>Pentapetalae</taxon>
        <taxon>rosids</taxon>
        <taxon>fabids</taxon>
        <taxon>Rosales</taxon>
        <taxon>Cannabaceae</taxon>
        <taxon>Cannabis</taxon>
    </lineage>
</organism>
<dbReference type="InterPro" id="IPR002156">
    <property type="entry name" value="RNaseH_domain"/>
</dbReference>
<keyword evidence="5" id="KW-1185">Reference proteome</keyword>
<dbReference type="Pfam" id="PF14392">
    <property type="entry name" value="zf-CCHC_4"/>
    <property type="match status" value="1"/>
</dbReference>
<reference evidence="4" key="2">
    <citation type="submission" date="2021-03" db="UniProtKB">
        <authorList>
            <consortium name="EnsemblPlants"/>
        </authorList>
    </citation>
    <scope>IDENTIFICATION</scope>
</reference>
<evidence type="ECO:0008006" key="6">
    <source>
        <dbReference type="Google" id="ProtNLM"/>
    </source>
</evidence>
<name>A0A803QEG5_CANSA</name>
<dbReference type="InterPro" id="IPR036397">
    <property type="entry name" value="RNaseH_sf"/>
</dbReference>
<evidence type="ECO:0000313" key="4">
    <source>
        <dbReference type="EnsemblPlants" id="cds.evm.model.09.1444"/>
    </source>
</evidence>
<accession>A0A803QEG5</accession>
<dbReference type="PANTHER" id="PTHR33116">
    <property type="entry name" value="REVERSE TRANSCRIPTASE ZINC-BINDING DOMAIN-CONTAINING PROTEIN-RELATED-RELATED"/>
    <property type="match status" value="1"/>
</dbReference>